<dbReference type="Gene3D" id="1.10.530.10">
    <property type="match status" value="1"/>
</dbReference>
<dbReference type="PANTHER" id="PTHR37423">
    <property type="entry name" value="SOLUBLE LYTIC MUREIN TRANSGLYCOSYLASE-RELATED"/>
    <property type="match status" value="1"/>
</dbReference>
<dbReference type="Pfam" id="PF01464">
    <property type="entry name" value="SLT"/>
    <property type="match status" value="1"/>
</dbReference>
<evidence type="ECO:0000259" key="2">
    <source>
        <dbReference type="Pfam" id="PF01464"/>
    </source>
</evidence>
<dbReference type="SUPFAM" id="SSF53955">
    <property type="entry name" value="Lysozyme-like"/>
    <property type="match status" value="1"/>
</dbReference>
<evidence type="ECO:0000256" key="1">
    <source>
        <dbReference type="ARBA" id="ARBA00007734"/>
    </source>
</evidence>
<proteinExistence type="inferred from homology"/>
<protein>
    <submittedName>
        <fullName evidence="3">SLT</fullName>
    </submittedName>
</protein>
<comment type="similarity">
    <text evidence="1">Belongs to the transglycosylase Slt family.</text>
</comment>
<dbReference type="InterPro" id="IPR023346">
    <property type="entry name" value="Lysozyme-like_dom_sf"/>
</dbReference>
<accession>A0A060C4K5</accession>
<dbReference type="PANTHER" id="PTHR37423:SF5">
    <property type="entry name" value="SOLUBLE LYTIC MUREIN TRANSGLYCOSYLASE"/>
    <property type="match status" value="1"/>
</dbReference>
<dbReference type="InterPro" id="IPR008258">
    <property type="entry name" value="Transglycosylase_SLT_dom_1"/>
</dbReference>
<organism evidence="3">
    <name type="scientific">uncultured Delftia sp</name>
    <dbReference type="NCBI Taxonomy" id="191464"/>
    <lineage>
        <taxon>Bacteria</taxon>
        <taxon>Pseudomonadati</taxon>
        <taxon>Pseudomonadota</taxon>
        <taxon>Betaproteobacteria</taxon>
        <taxon>Burkholderiales</taxon>
        <taxon>Comamonadaceae</taxon>
        <taxon>Delftia</taxon>
        <taxon>environmental samples</taxon>
    </lineage>
</organism>
<reference evidence="3" key="1">
    <citation type="journal article" date="2013" name="Environ. Microbiol.">
        <title>Seasonally variable intestinal metagenomes of the red palm weevil (Rhynchophorus ferrugineus).</title>
        <authorList>
            <person name="Jia S."/>
            <person name="Zhang X."/>
            <person name="Zhang G."/>
            <person name="Yin A."/>
            <person name="Zhang S."/>
            <person name="Li F."/>
            <person name="Wang L."/>
            <person name="Zhao D."/>
            <person name="Yun Q."/>
            <person name="Tala"/>
            <person name="Wang J."/>
            <person name="Sun G."/>
            <person name="Baabdullah M."/>
            <person name="Yu X."/>
            <person name="Hu S."/>
            <person name="Al-Mssallem I.S."/>
            <person name="Yu J."/>
        </authorList>
    </citation>
    <scope>NUCLEOTIDE SEQUENCE</scope>
</reference>
<sequence>MACAREIWDRCINTSERTREIIDIAQRFPMPLQDIVVPRSNAIGLDPAYVYGLIRQESRFVTHARSGVGASGLMQVMPATARWTARKIGMTDFHPRPPQ</sequence>
<feature type="domain" description="Transglycosylase SLT" evidence="2">
    <location>
        <begin position="42"/>
        <end position="91"/>
    </location>
</feature>
<evidence type="ECO:0000313" key="3">
    <source>
        <dbReference type="EMBL" id="AIA87925.1"/>
    </source>
</evidence>
<dbReference type="AlphaFoldDB" id="A0A060C4K5"/>
<name>A0A060C4K5_9BURK</name>
<dbReference type="EMBL" id="KF120648">
    <property type="protein sequence ID" value="AIA87925.1"/>
    <property type="molecule type" value="Genomic_DNA"/>
</dbReference>